<proteinExistence type="predicted"/>
<reference evidence="2 3" key="1">
    <citation type="journal article" date="2007" name="Appl. Environ. Microbiol.">
        <title>Genome sequence of the cellulolytic gliding bacterium Cytophaga hutchinsonii.</title>
        <authorList>
            <person name="Xie G."/>
            <person name="Bruce D.C."/>
            <person name="Challacombe J.F."/>
            <person name="Chertkov O."/>
            <person name="Detter J.C."/>
            <person name="Gilna P."/>
            <person name="Han C.S."/>
            <person name="Lucas S."/>
            <person name="Misra M."/>
            <person name="Myers G.L."/>
            <person name="Richardson P."/>
            <person name="Tapia R."/>
            <person name="Thayer N."/>
            <person name="Thompson L.S."/>
            <person name="Brettin T.S."/>
            <person name="Henrissat B."/>
            <person name="Wilson D.B."/>
            <person name="McBride M.J."/>
        </authorList>
    </citation>
    <scope>NUCLEOTIDE SEQUENCE [LARGE SCALE GENOMIC DNA]</scope>
    <source>
        <strain evidence="3">ATCC 33406 / DSM 1761 / CIP 103989 / NBRC 15051 / NCIMB 9469 / D465</strain>
    </source>
</reference>
<evidence type="ECO:0000313" key="2">
    <source>
        <dbReference type="EMBL" id="ABG58463.1"/>
    </source>
</evidence>
<protein>
    <recommendedName>
        <fullName evidence="1">DUF5675 domain-containing protein</fullName>
    </recommendedName>
</protein>
<accession>A0A6N4SQA5</accession>
<evidence type="ECO:0000313" key="3">
    <source>
        <dbReference type="Proteomes" id="UP000001822"/>
    </source>
</evidence>
<name>A0A6N4SQA5_CYTH3</name>
<feature type="domain" description="DUF5675" evidence="1">
    <location>
        <begin position="5"/>
        <end position="116"/>
    </location>
</feature>
<sequence length="138" mass="15727">MDLLLERNYKTGLPTDGNLFYEEKLICQTIELPWLNNSTSISCIPEGRYKLHRCFSKKFDWHLGIENVTNRRFITIHPANDALKELRGCIAPVTEIIRTGIGLDSKHALKKLLDLVGPEFKKGNSIYLTIKPSNSTLL</sequence>
<dbReference type="Pfam" id="PF18925">
    <property type="entry name" value="DUF5675"/>
    <property type="match status" value="1"/>
</dbReference>
<dbReference type="AlphaFoldDB" id="A0A6N4SQA5"/>
<evidence type="ECO:0000259" key="1">
    <source>
        <dbReference type="Pfam" id="PF18925"/>
    </source>
</evidence>
<dbReference type="KEGG" id="chu:CHU_1188"/>
<dbReference type="OrthoDB" id="707810at2"/>
<dbReference type="EMBL" id="CP000383">
    <property type="protein sequence ID" value="ABG58463.1"/>
    <property type="molecule type" value="Genomic_DNA"/>
</dbReference>
<keyword evidence="3" id="KW-1185">Reference proteome</keyword>
<organism evidence="2 3">
    <name type="scientific">Cytophaga hutchinsonii (strain ATCC 33406 / DSM 1761 / CIP 103989 / NBRC 15051 / NCIMB 9469 / D465)</name>
    <dbReference type="NCBI Taxonomy" id="269798"/>
    <lineage>
        <taxon>Bacteria</taxon>
        <taxon>Pseudomonadati</taxon>
        <taxon>Bacteroidota</taxon>
        <taxon>Cytophagia</taxon>
        <taxon>Cytophagales</taxon>
        <taxon>Cytophagaceae</taxon>
        <taxon>Cytophaga</taxon>
    </lineage>
</organism>
<gene>
    <name evidence="2" type="ordered locus">CHU_1188</name>
</gene>
<dbReference type="InterPro" id="IPR043732">
    <property type="entry name" value="DUF5675"/>
</dbReference>
<dbReference type="Proteomes" id="UP000001822">
    <property type="component" value="Chromosome"/>
</dbReference>